<evidence type="ECO:0000313" key="2">
    <source>
        <dbReference type="EMBL" id="PHK94088.1"/>
    </source>
</evidence>
<evidence type="ECO:0000256" key="1">
    <source>
        <dbReference type="SAM" id="SignalP"/>
    </source>
</evidence>
<organism evidence="2 3">
    <name type="scientific">Teichococcus rhizosphaerae</name>
    <dbReference type="NCBI Taxonomy" id="1335062"/>
    <lineage>
        <taxon>Bacteria</taxon>
        <taxon>Pseudomonadati</taxon>
        <taxon>Pseudomonadota</taxon>
        <taxon>Alphaproteobacteria</taxon>
        <taxon>Acetobacterales</taxon>
        <taxon>Roseomonadaceae</taxon>
        <taxon>Roseomonas</taxon>
    </lineage>
</organism>
<dbReference type="InterPro" id="IPR007410">
    <property type="entry name" value="LpqE-like"/>
</dbReference>
<dbReference type="EMBL" id="PDNU01000031">
    <property type="protein sequence ID" value="PHK94088.1"/>
    <property type="molecule type" value="Genomic_DNA"/>
</dbReference>
<dbReference type="InterPro" id="IPR036182">
    <property type="entry name" value="PCuAC_sf"/>
</dbReference>
<dbReference type="SUPFAM" id="SSF110087">
    <property type="entry name" value="DR1885-like metal-binding protein"/>
    <property type="match status" value="1"/>
</dbReference>
<dbReference type="Proteomes" id="UP000223527">
    <property type="component" value="Unassembled WGS sequence"/>
</dbReference>
<dbReference type="Gene3D" id="2.60.40.1890">
    <property type="entry name" value="PCu(A)C copper chaperone"/>
    <property type="match status" value="1"/>
</dbReference>
<comment type="caution">
    <text evidence="2">The sequence shown here is derived from an EMBL/GenBank/DDBJ whole genome shotgun (WGS) entry which is preliminary data.</text>
</comment>
<proteinExistence type="predicted"/>
<feature type="chain" id="PRO_5013379059" description="Copper chaperone PCu(A)C" evidence="1">
    <location>
        <begin position="23"/>
        <end position="154"/>
    </location>
</feature>
<dbReference type="RefSeq" id="WP_099096361.1">
    <property type="nucleotide sequence ID" value="NZ_PDNU01000031.1"/>
</dbReference>
<dbReference type="AlphaFoldDB" id="A0A2C7A205"/>
<keyword evidence="1" id="KW-0732">Signal</keyword>
<gene>
    <name evidence="2" type="ORF">CR162_15090</name>
</gene>
<dbReference type="OrthoDB" id="7261436at2"/>
<sequence length="154" mass="16029">MKRRTFVAALPCMVASGASAQAQPGLFAENAWSRPALARIGTAVVYLSLRNGGSQPVRLLGGSTPVAERVEIHESVVEGRVARMRARPGGVVVPPGGVIRFEPSGLHLMLIKPAADLKAGQGFTLTLNFENGATFAVPVQVAMREPAAGHGAAH</sequence>
<evidence type="ECO:0000313" key="3">
    <source>
        <dbReference type="Proteomes" id="UP000223527"/>
    </source>
</evidence>
<dbReference type="InterPro" id="IPR058248">
    <property type="entry name" value="Lxx211020-like"/>
</dbReference>
<reference evidence="2 3" key="1">
    <citation type="submission" date="2017-10" db="EMBL/GenBank/DDBJ databases">
        <authorList>
            <person name="Banno H."/>
            <person name="Chua N.-H."/>
        </authorList>
    </citation>
    <scope>NUCLEOTIDE SEQUENCE [LARGE SCALE GENOMIC DNA]</scope>
    <source>
        <strain evidence="2 3">YW11</strain>
    </source>
</reference>
<dbReference type="PANTHER" id="PTHR36302:SF1">
    <property type="entry name" value="COPPER CHAPERONE PCU(A)C"/>
    <property type="match status" value="1"/>
</dbReference>
<evidence type="ECO:0008006" key="4">
    <source>
        <dbReference type="Google" id="ProtNLM"/>
    </source>
</evidence>
<name>A0A2C7A205_9PROT</name>
<dbReference type="PANTHER" id="PTHR36302">
    <property type="entry name" value="BLR7088 PROTEIN"/>
    <property type="match status" value="1"/>
</dbReference>
<dbReference type="Pfam" id="PF04314">
    <property type="entry name" value="PCuAC"/>
    <property type="match status" value="1"/>
</dbReference>
<protein>
    <recommendedName>
        <fullName evidence="4">Copper chaperone PCu(A)C</fullName>
    </recommendedName>
</protein>
<keyword evidence="3" id="KW-1185">Reference proteome</keyword>
<accession>A0A2C7A205</accession>
<feature type="signal peptide" evidence="1">
    <location>
        <begin position="1"/>
        <end position="22"/>
    </location>
</feature>